<gene>
    <name evidence="1" type="primary">Acey_s0017.g3241</name>
    <name evidence="1" type="ORF">Y032_0017g3241</name>
</gene>
<dbReference type="EMBL" id="JARK01001353">
    <property type="protein sequence ID" value="EYC22251.1"/>
    <property type="molecule type" value="Genomic_DNA"/>
</dbReference>
<evidence type="ECO:0000313" key="1">
    <source>
        <dbReference type="EMBL" id="EYC22251.1"/>
    </source>
</evidence>
<keyword evidence="2" id="KW-1185">Reference proteome</keyword>
<protein>
    <submittedName>
        <fullName evidence="1">Uncharacterized protein</fullName>
    </submittedName>
</protein>
<organism evidence="1 2">
    <name type="scientific">Ancylostoma ceylanicum</name>
    <dbReference type="NCBI Taxonomy" id="53326"/>
    <lineage>
        <taxon>Eukaryota</taxon>
        <taxon>Metazoa</taxon>
        <taxon>Ecdysozoa</taxon>
        <taxon>Nematoda</taxon>
        <taxon>Chromadorea</taxon>
        <taxon>Rhabditida</taxon>
        <taxon>Rhabditina</taxon>
        <taxon>Rhabditomorpha</taxon>
        <taxon>Strongyloidea</taxon>
        <taxon>Ancylostomatidae</taxon>
        <taxon>Ancylostomatinae</taxon>
        <taxon>Ancylostoma</taxon>
    </lineage>
</organism>
<comment type="caution">
    <text evidence="1">The sequence shown here is derived from an EMBL/GenBank/DDBJ whole genome shotgun (WGS) entry which is preliminary data.</text>
</comment>
<sequence length="133" mass="15248">MKDDAHGYMQVNEHLKPFSTSSDGLCAVFSNDILLRRCSRQHVRFMVNLHLKEGLRALFQNWMSLWAMKSDAMRPKNMAHRFPSMKTLLVLLAFRGLPAAGWAGCPRMDSVTKHDIEDSHFSKVFHITTNMAL</sequence>
<name>A0A016V4R6_9BILA</name>
<dbReference type="Proteomes" id="UP000024635">
    <property type="component" value="Unassembled WGS sequence"/>
</dbReference>
<proteinExistence type="predicted"/>
<evidence type="ECO:0000313" key="2">
    <source>
        <dbReference type="Proteomes" id="UP000024635"/>
    </source>
</evidence>
<reference evidence="2" key="1">
    <citation type="journal article" date="2015" name="Nat. Genet.">
        <title>The genome and transcriptome of the zoonotic hookworm Ancylostoma ceylanicum identify infection-specific gene families.</title>
        <authorList>
            <person name="Schwarz E.M."/>
            <person name="Hu Y."/>
            <person name="Antoshechkin I."/>
            <person name="Miller M.M."/>
            <person name="Sternberg P.W."/>
            <person name="Aroian R.V."/>
        </authorList>
    </citation>
    <scope>NUCLEOTIDE SEQUENCE</scope>
    <source>
        <strain evidence="2">HY135</strain>
    </source>
</reference>
<dbReference type="AlphaFoldDB" id="A0A016V4R6"/>
<accession>A0A016V4R6</accession>